<accession>A0A7W5C3Y7</accession>
<gene>
    <name evidence="2" type="ORF">FHS16_000602</name>
</gene>
<comment type="caution">
    <text evidence="2">The sequence shown here is derived from an EMBL/GenBank/DDBJ whole genome shotgun (WGS) entry which is preliminary data.</text>
</comment>
<feature type="compositionally biased region" description="Low complexity" evidence="1">
    <location>
        <begin position="14"/>
        <end position="30"/>
    </location>
</feature>
<protein>
    <submittedName>
        <fullName evidence="2">Uncharacterized protein</fullName>
    </submittedName>
</protein>
<evidence type="ECO:0000313" key="3">
    <source>
        <dbReference type="Proteomes" id="UP000518605"/>
    </source>
</evidence>
<feature type="compositionally biased region" description="Polar residues" evidence="1">
    <location>
        <begin position="1"/>
        <end position="13"/>
    </location>
</feature>
<proteinExistence type="predicted"/>
<dbReference type="EMBL" id="JACHXW010000002">
    <property type="protein sequence ID" value="MBB3150568.1"/>
    <property type="molecule type" value="Genomic_DNA"/>
</dbReference>
<dbReference type="RefSeq" id="WP_183558682.1">
    <property type="nucleotide sequence ID" value="NZ_CBCSLB010000004.1"/>
</dbReference>
<evidence type="ECO:0000313" key="2">
    <source>
        <dbReference type="EMBL" id="MBB3150568.1"/>
    </source>
</evidence>
<keyword evidence="3" id="KW-1185">Reference proteome</keyword>
<evidence type="ECO:0000256" key="1">
    <source>
        <dbReference type="SAM" id="MobiDB-lite"/>
    </source>
</evidence>
<dbReference type="Proteomes" id="UP000518605">
    <property type="component" value="Unassembled WGS sequence"/>
</dbReference>
<dbReference type="AlphaFoldDB" id="A0A7W5C3Y7"/>
<name>A0A7W5C3Y7_9BACL</name>
<reference evidence="2 3" key="1">
    <citation type="submission" date="2020-08" db="EMBL/GenBank/DDBJ databases">
        <title>Genomic Encyclopedia of Type Strains, Phase III (KMG-III): the genomes of soil and plant-associated and newly described type strains.</title>
        <authorList>
            <person name="Whitman W."/>
        </authorList>
    </citation>
    <scope>NUCLEOTIDE SEQUENCE [LARGE SCALE GENOMIC DNA]</scope>
    <source>
        <strain evidence="2 3">CECT 8234</strain>
    </source>
</reference>
<sequence length="326" mass="35646">MSHSASQQVERQVNAQATNAKATEAAKSSELQGYETNVSPSIQQLMMLQRKVGNQAVMQMVQQQNSKHPAQGPVMQRALKDAAKVVWNNDKLSALWVKMKDRSEGKDGIPGYAEVKASLAAYIGQSHTERELAEIIISTAPFKAMFQAPRQHQEDDVFVNPGGSIDDSIKAILRATIFYHVTYTKHVDAIYAGGIKASKGGKGEGISTHGREDADANATYNKWSRGHTFISKSKSEADGYFAKMNTAENPAKIIHVFSMPYFIKSEMKVDIDSKAGLKYEGDLNMIGDGSKLNAHAMRVIRQGLTLMKVEASDAEILGVYTALYGG</sequence>
<organism evidence="2 3">
    <name type="scientific">Paenibacillus endophyticus</name>
    <dbReference type="NCBI Taxonomy" id="1294268"/>
    <lineage>
        <taxon>Bacteria</taxon>
        <taxon>Bacillati</taxon>
        <taxon>Bacillota</taxon>
        <taxon>Bacilli</taxon>
        <taxon>Bacillales</taxon>
        <taxon>Paenibacillaceae</taxon>
        <taxon>Paenibacillus</taxon>
    </lineage>
</organism>
<feature type="region of interest" description="Disordered" evidence="1">
    <location>
        <begin position="1"/>
        <end position="32"/>
    </location>
</feature>